<keyword evidence="6" id="KW-1185">Reference proteome</keyword>
<sequence>MADCIAYRNTNYFSDLMLDYLEEKENLRKFYGQFPKLENFKTQIEQKKSSFSTEQRKVLVQALQQQYQSVEASALTQENITALAEQNTFTVTTGHQLNLFTGPLYFLYKIISAINLAEELKANNPDHHFVPVYWMASEDHDFEEINYFNFKDQKVQWSSDQTGAVGMFNTDGLAEVLKEFKPHLNDSDAAEELVHLFEKAYVKHDTLTEATRYIANQLFAEYGLVIVDGDDQDLKTLFKPFVKEELLQQTSSEKVASSAEQLAAEGYKVQVNPREINLFYLAEGIRERIIKEEDFYIVHETDLRFTEAEILEELENHPERFSPNVIMRPLYQEVILPNLCYIGGGGEMAYWFELKDYFKSQQIPFPILLLRNSALLVSAKQKKKVENLEVNVEDLFLKQSDLRTKRTQEISEIDIDFSPQKQYLEQQFKDLYQLAEKTDKSFVGAVAAQEQKQINGLQHLEKRLLKAQKRKLKDELERITNLQDQLFPKQSLQERNRNFSEFYEIYGKELIQQLKQELKPLQQEFSIIYL</sequence>
<dbReference type="GO" id="GO:0016874">
    <property type="term" value="F:ligase activity"/>
    <property type="evidence" value="ECO:0007669"/>
    <property type="project" value="UniProtKB-KW"/>
</dbReference>
<protein>
    <recommendedName>
        <fullName evidence="2">Putative cysteine ligase BshC</fullName>
        <ecNumber evidence="2">6.-.-.-</ecNumber>
    </recommendedName>
</protein>
<evidence type="ECO:0000313" key="5">
    <source>
        <dbReference type="EMBL" id="GGZ59401.1"/>
    </source>
</evidence>
<evidence type="ECO:0000256" key="1">
    <source>
        <dbReference type="ARBA" id="ARBA00022598"/>
    </source>
</evidence>
<comment type="similarity">
    <text evidence="2">Belongs to the BshC family.</text>
</comment>
<dbReference type="NCBIfam" id="TIGR03998">
    <property type="entry name" value="thiol_BshC"/>
    <property type="match status" value="1"/>
</dbReference>
<dbReference type="PIRSF" id="PIRSF012535">
    <property type="entry name" value="UCP012535"/>
    <property type="match status" value="1"/>
</dbReference>
<proteinExistence type="inferred from homology"/>
<dbReference type="InterPro" id="IPR011199">
    <property type="entry name" value="Bacillithiol_biosynth_BshC"/>
</dbReference>
<dbReference type="RefSeq" id="WP_027884669.1">
    <property type="nucleotide sequence ID" value="NZ_BMWY01000005.1"/>
</dbReference>
<dbReference type="EC" id="6.-.-.-" evidence="2"/>
<evidence type="ECO:0000259" key="3">
    <source>
        <dbReference type="Pfam" id="PF10079"/>
    </source>
</evidence>
<comment type="caution">
    <text evidence="5">The sequence shown here is derived from an EMBL/GenBank/DDBJ whole genome shotgun (WGS) entry which is preliminary data.</text>
</comment>
<feature type="domain" description="Bacillithiol biosynthesis BshC N-terminal Rossmann-like" evidence="3">
    <location>
        <begin position="3"/>
        <end position="372"/>
    </location>
</feature>
<dbReference type="InterPro" id="IPR055398">
    <property type="entry name" value="Rossmann-like_BshC"/>
</dbReference>
<dbReference type="InterPro" id="IPR055399">
    <property type="entry name" value="CC_BshC"/>
</dbReference>
<feature type="coiled-coil region" evidence="2">
    <location>
        <begin position="457"/>
        <end position="485"/>
    </location>
</feature>
<dbReference type="EMBL" id="BMWY01000005">
    <property type="protein sequence ID" value="GGZ59401.1"/>
    <property type="molecule type" value="Genomic_DNA"/>
</dbReference>
<evidence type="ECO:0000256" key="2">
    <source>
        <dbReference type="HAMAP-Rule" id="MF_01867"/>
    </source>
</evidence>
<reference evidence="6" key="1">
    <citation type="journal article" date="2019" name="Int. J. Syst. Evol. Microbiol.">
        <title>The Global Catalogue of Microorganisms (GCM) 10K type strain sequencing project: providing services to taxonomists for standard genome sequencing and annotation.</title>
        <authorList>
            <consortium name="The Broad Institute Genomics Platform"/>
            <consortium name="The Broad Institute Genome Sequencing Center for Infectious Disease"/>
            <person name="Wu L."/>
            <person name="Ma J."/>
        </authorList>
    </citation>
    <scope>NUCLEOTIDE SEQUENCE [LARGE SCALE GENOMIC DNA]</scope>
    <source>
        <strain evidence="6">KCTC 12708</strain>
    </source>
</reference>
<dbReference type="GeneID" id="94369797"/>
<dbReference type="Proteomes" id="UP000615593">
    <property type="component" value="Unassembled WGS sequence"/>
</dbReference>
<dbReference type="Pfam" id="PF10079">
    <property type="entry name" value="Rossmann-like_BshC"/>
    <property type="match status" value="1"/>
</dbReference>
<name>A0ABQ3C1V5_9FLAO</name>
<dbReference type="Pfam" id="PF24850">
    <property type="entry name" value="CC_BshC"/>
    <property type="match status" value="1"/>
</dbReference>
<dbReference type="HAMAP" id="MF_01867">
    <property type="entry name" value="BshC"/>
    <property type="match status" value="1"/>
</dbReference>
<gene>
    <name evidence="2 5" type="primary">bshC</name>
    <name evidence="5" type="ORF">GCM10008088_21340</name>
</gene>
<keyword evidence="2" id="KW-0175">Coiled coil</keyword>
<accession>A0ABQ3C1V5</accession>
<evidence type="ECO:0000313" key="6">
    <source>
        <dbReference type="Proteomes" id="UP000615593"/>
    </source>
</evidence>
<feature type="domain" description="Bacillithiol biosynthesis BshC C-terminal coiled-coil" evidence="4">
    <location>
        <begin position="374"/>
        <end position="530"/>
    </location>
</feature>
<organism evidence="5 6">
    <name type="scientific">Mesonia mobilis</name>
    <dbReference type="NCBI Taxonomy" id="369791"/>
    <lineage>
        <taxon>Bacteria</taxon>
        <taxon>Pseudomonadati</taxon>
        <taxon>Bacteroidota</taxon>
        <taxon>Flavobacteriia</taxon>
        <taxon>Flavobacteriales</taxon>
        <taxon>Flavobacteriaceae</taxon>
        <taxon>Mesonia</taxon>
    </lineage>
</organism>
<keyword evidence="1 2" id="KW-0436">Ligase</keyword>
<evidence type="ECO:0000259" key="4">
    <source>
        <dbReference type="Pfam" id="PF24850"/>
    </source>
</evidence>